<dbReference type="InterPro" id="IPR001508">
    <property type="entry name" value="Iono_Glu_rcpt_met"/>
</dbReference>
<evidence type="ECO:0000256" key="1">
    <source>
        <dbReference type="ARBA" id="ARBA00004651"/>
    </source>
</evidence>
<dbReference type="SUPFAM" id="SSF53850">
    <property type="entry name" value="Periplasmic binding protein-like II"/>
    <property type="match status" value="1"/>
</dbReference>
<evidence type="ECO:0008006" key="19">
    <source>
        <dbReference type="Google" id="ProtNLM"/>
    </source>
</evidence>
<dbReference type="PhylomeDB" id="A7SGT1"/>
<protein>
    <recommendedName>
        <fullName evidence="19">Ionotropic glutamate receptor C-terminal domain-containing protein</fullName>
    </recommendedName>
</protein>
<dbReference type="GO" id="GO:0015276">
    <property type="term" value="F:ligand-gated monoatomic ion channel activity"/>
    <property type="evidence" value="ECO:0007669"/>
    <property type="project" value="InterPro"/>
</dbReference>
<evidence type="ECO:0000259" key="16">
    <source>
        <dbReference type="Pfam" id="PF10613"/>
    </source>
</evidence>
<evidence type="ECO:0000256" key="12">
    <source>
        <dbReference type="PIRSR" id="PIRSR601508-1"/>
    </source>
</evidence>
<dbReference type="InterPro" id="IPR001320">
    <property type="entry name" value="Iontro_rcpt_C"/>
</dbReference>
<dbReference type="AlphaFoldDB" id="A7SGT1"/>
<accession>A7SGT1</accession>
<feature type="site" description="Crucial to convey clamshell closure to channel opening" evidence="13">
    <location>
        <position position="165"/>
    </location>
</feature>
<evidence type="ECO:0000313" key="18">
    <source>
        <dbReference type="Proteomes" id="UP000001593"/>
    </source>
</evidence>
<dbReference type="GO" id="GO:0005886">
    <property type="term" value="C:plasma membrane"/>
    <property type="evidence" value="ECO:0007669"/>
    <property type="project" value="UniProtKB-SubCell"/>
</dbReference>
<keyword evidence="11" id="KW-0407">Ion channel</keyword>
<evidence type="ECO:0000256" key="2">
    <source>
        <dbReference type="ARBA" id="ARBA00022448"/>
    </source>
</evidence>
<keyword evidence="2" id="KW-0813">Transport</keyword>
<keyword evidence="4 14" id="KW-0812">Transmembrane</keyword>
<keyword evidence="9" id="KW-0325">Glycoprotein</keyword>
<dbReference type="EMBL" id="DS469655">
    <property type="protein sequence ID" value="EDO37062.1"/>
    <property type="molecule type" value="Genomic_DNA"/>
</dbReference>
<dbReference type="Pfam" id="PF10613">
    <property type="entry name" value="Lig_chan-Glu_bd"/>
    <property type="match status" value="1"/>
</dbReference>
<dbReference type="Pfam" id="PF00060">
    <property type="entry name" value="Lig_chan"/>
    <property type="match status" value="1"/>
</dbReference>
<feature type="non-terminal residue" evidence="17">
    <location>
        <position position="1"/>
    </location>
</feature>
<evidence type="ECO:0000256" key="13">
    <source>
        <dbReference type="PIRSR" id="PIRSR601508-2"/>
    </source>
</evidence>
<keyword evidence="5 14" id="KW-1133">Transmembrane helix</keyword>
<reference evidence="17 18" key="1">
    <citation type="journal article" date="2007" name="Science">
        <title>Sea anemone genome reveals ancestral eumetazoan gene repertoire and genomic organization.</title>
        <authorList>
            <person name="Putnam N.H."/>
            <person name="Srivastava M."/>
            <person name="Hellsten U."/>
            <person name="Dirks B."/>
            <person name="Chapman J."/>
            <person name="Salamov A."/>
            <person name="Terry A."/>
            <person name="Shapiro H."/>
            <person name="Lindquist E."/>
            <person name="Kapitonov V.V."/>
            <person name="Jurka J."/>
            <person name="Genikhovich G."/>
            <person name="Grigoriev I.V."/>
            <person name="Lucas S.M."/>
            <person name="Steele R.E."/>
            <person name="Finnerty J.R."/>
            <person name="Technau U."/>
            <person name="Martindale M.Q."/>
            <person name="Rokhsar D.S."/>
        </authorList>
    </citation>
    <scope>NUCLEOTIDE SEQUENCE [LARGE SCALE GENOMIC DNA]</scope>
    <source>
        <strain evidence="18">CH2 X CH6</strain>
    </source>
</reference>
<dbReference type="InterPro" id="IPR015683">
    <property type="entry name" value="Ionotropic_Glu_rcpt"/>
</dbReference>
<evidence type="ECO:0000256" key="14">
    <source>
        <dbReference type="SAM" id="Phobius"/>
    </source>
</evidence>
<dbReference type="HOGENOM" id="CLU_1329246_0_0_1"/>
<comment type="subcellular location">
    <subcellularLocation>
        <location evidence="1">Cell membrane</location>
        <topology evidence="1">Multi-pass membrane protein</topology>
    </subcellularLocation>
</comment>
<evidence type="ECO:0000259" key="15">
    <source>
        <dbReference type="Pfam" id="PF00060"/>
    </source>
</evidence>
<keyword evidence="18" id="KW-1185">Reference proteome</keyword>
<evidence type="ECO:0000256" key="11">
    <source>
        <dbReference type="ARBA" id="ARBA00023303"/>
    </source>
</evidence>
<feature type="domain" description="Ionotropic glutamate receptor L-glutamate and glycine-binding" evidence="16">
    <location>
        <begin position="1"/>
        <end position="45"/>
    </location>
</feature>
<organism evidence="17 18">
    <name type="scientific">Nematostella vectensis</name>
    <name type="common">Starlet sea anemone</name>
    <dbReference type="NCBI Taxonomy" id="45351"/>
    <lineage>
        <taxon>Eukaryota</taxon>
        <taxon>Metazoa</taxon>
        <taxon>Cnidaria</taxon>
        <taxon>Anthozoa</taxon>
        <taxon>Hexacorallia</taxon>
        <taxon>Actiniaria</taxon>
        <taxon>Edwardsiidae</taxon>
        <taxon>Nematostella</taxon>
    </lineage>
</organism>
<dbReference type="InterPro" id="IPR019594">
    <property type="entry name" value="Glu/Gly-bd"/>
</dbReference>
<dbReference type="PANTHER" id="PTHR18966">
    <property type="entry name" value="IONOTROPIC GLUTAMATE RECEPTOR"/>
    <property type="match status" value="1"/>
</dbReference>
<feature type="transmembrane region" description="Helical" evidence="14">
    <location>
        <begin position="63"/>
        <end position="81"/>
    </location>
</feature>
<feature type="transmembrane region" description="Helical" evidence="14">
    <location>
        <begin position="132"/>
        <end position="154"/>
    </location>
</feature>
<dbReference type="FunFam" id="3.40.190.10:FF:000726">
    <property type="entry name" value="Predicted protein"/>
    <property type="match status" value="1"/>
</dbReference>
<keyword evidence="10" id="KW-1071">Ligand-gated ion channel</keyword>
<feature type="domain" description="Ionotropic glutamate receptor C-terminal" evidence="15">
    <location>
        <begin position="63"/>
        <end position="170"/>
    </location>
</feature>
<feature type="binding site" evidence="12">
    <location>
        <position position="24"/>
    </location>
    <ligand>
        <name>L-glutamate</name>
        <dbReference type="ChEBI" id="CHEBI:29985"/>
    </ligand>
</feature>
<dbReference type="InParanoid" id="A7SGT1"/>
<dbReference type="Proteomes" id="UP000001593">
    <property type="component" value="Unassembled WGS sequence"/>
</dbReference>
<dbReference type="eggNOG" id="KOG4440">
    <property type="taxonomic scope" value="Eukaryota"/>
</dbReference>
<dbReference type="STRING" id="45351.A7SGT1"/>
<evidence type="ECO:0000313" key="17">
    <source>
        <dbReference type="EMBL" id="EDO37062.1"/>
    </source>
</evidence>
<dbReference type="Gene3D" id="3.40.190.10">
    <property type="entry name" value="Periplasmic binding protein-like II"/>
    <property type="match status" value="1"/>
</dbReference>
<dbReference type="PRINTS" id="PR00177">
    <property type="entry name" value="NMDARECEPTOR"/>
</dbReference>
<feature type="non-terminal residue" evidence="17">
    <location>
        <position position="175"/>
    </location>
</feature>
<proteinExistence type="predicted"/>
<keyword evidence="3" id="KW-1003">Cell membrane</keyword>
<evidence type="ECO:0000256" key="9">
    <source>
        <dbReference type="ARBA" id="ARBA00023180"/>
    </source>
</evidence>
<name>A7SGT1_NEMVE</name>
<dbReference type="GO" id="GO:0038023">
    <property type="term" value="F:signaling receptor activity"/>
    <property type="evidence" value="ECO:0007669"/>
    <property type="project" value="InterPro"/>
</dbReference>
<evidence type="ECO:0000256" key="10">
    <source>
        <dbReference type="ARBA" id="ARBA00023286"/>
    </source>
</evidence>
<dbReference type="Gene3D" id="1.10.287.70">
    <property type="match status" value="1"/>
</dbReference>
<keyword evidence="6" id="KW-0406">Ion transport</keyword>
<sequence>GMVGDLVEGRADVALMGMTVSKVRSEAIDFTPAITPSKLVILMHASQAEVQNSLFGYLRHLNLELWLTLLFLSISMIFIIWKLDRTSPYGHFRANTEEEDRLSLPATFTYIWSSVFKLTLDGVAARSPSARTVYAIFSFATLVFIATYTANLIASLVQEKESFPITGIYDAKVRN</sequence>
<evidence type="ECO:0000256" key="8">
    <source>
        <dbReference type="ARBA" id="ARBA00023170"/>
    </source>
</evidence>
<feature type="binding site" evidence="12">
    <location>
        <position position="19"/>
    </location>
    <ligand>
        <name>L-glutamate</name>
        <dbReference type="ChEBI" id="CHEBI:29985"/>
    </ligand>
</feature>
<dbReference type="OMA" id="MSSIWAL"/>
<evidence type="ECO:0000256" key="4">
    <source>
        <dbReference type="ARBA" id="ARBA00022692"/>
    </source>
</evidence>
<evidence type="ECO:0000256" key="7">
    <source>
        <dbReference type="ARBA" id="ARBA00023136"/>
    </source>
</evidence>
<evidence type="ECO:0000256" key="5">
    <source>
        <dbReference type="ARBA" id="ARBA00022989"/>
    </source>
</evidence>
<gene>
    <name evidence="17" type="ORF">NEMVEDRAFT_v1g27000</name>
</gene>
<keyword evidence="8" id="KW-0675">Receptor</keyword>
<keyword evidence="7 14" id="KW-0472">Membrane</keyword>
<dbReference type="FunFam" id="1.10.287.70:FF:000319">
    <property type="entry name" value="Predicted protein"/>
    <property type="match status" value="1"/>
</dbReference>
<evidence type="ECO:0000256" key="6">
    <source>
        <dbReference type="ARBA" id="ARBA00023065"/>
    </source>
</evidence>
<evidence type="ECO:0000256" key="3">
    <source>
        <dbReference type="ARBA" id="ARBA00022475"/>
    </source>
</evidence>